<evidence type="ECO:0000256" key="11">
    <source>
        <dbReference type="SAM" id="Coils"/>
    </source>
</evidence>
<dbReference type="Pfam" id="PF00082">
    <property type="entry name" value="Peptidase_S8"/>
    <property type="match status" value="1"/>
</dbReference>
<organism evidence="16">
    <name type="scientific">Musa acuminata subsp. malaccensis</name>
    <name type="common">Wild banana</name>
    <name type="synonym">Musa malaccensis</name>
    <dbReference type="NCBI Taxonomy" id="214687"/>
    <lineage>
        <taxon>Eukaryota</taxon>
        <taxon>Viridiplantae</taxon>
        <taxon>Streptophyta</taxon>
        <taxon>Embryophyta</taxon>
        <taxon>Tracheophyta</taxon>
        <taxon>Spermatophyta</taxon>
        <taxon>Magnoliopsida</taxon>
        <taxon>Liliopsida</taxon>
        <taxon>Zingiberales</taxon>
        <taxon>Musaceae</taxon>
        <taxon>Musa</taxon>
    </lineage>
</organism>
<dbReference type="PANTHER" id="PTHR43806">
    <property type="entry name" value="PEPTIDASE S8"/>
    <property type="match status" value="1"/>
</dbReference>
<dbReference type="PROSITE" id="PS51892">
    <property type="entry name" value="SUBTILASE"/>
    <property type="match status" value="1"/>
</dbReference>
<dbReference type="Pfam" id="PF21316">
    <property type="entry name" value="TPPII_GBD"/>
    <property type="match status" value="1"/>
</dbReference>
<dbReference type="Gene3D" id="6.10.250.3080">
    <property type="match status" value="1"/>
</dbReference>
<evidence type="ECO:0000256" key="2">
    <source>
        <dbReference type="ARBA" id="ARBA00011073"/>
    </source>
</evidence>
<feature type="coiled-coil region" evidence="11">
    <location>
        <begin position="218"/>
        <end position="264"/>
    </location>
</feature>
<evidence type="ECO:0000256" key="1">
    <source>
        <dbReference type="ARBA" id="ARBA00001910"/>
    </source>
</evidence>
<dbReference type="CDD" id="cd04857">
    <property type="entry name" value="Peptidases_S8_Tripeptidyl_Aminopeptidase_II"/>
    <property type="match status" value="1"/>
</dbReference>
<dbReference type="FunFam" id="3.40.50.200:FF:000009">
    <property type="entry name" value="tripeptidyl-peptidase 2 isoform X1"/>
    <property type="match status" value="1"/>
</dbReference>
<dbReference type="Pfam" id="PF21223">
    <property type="entry name" value="TPPII_Ig-like-1"/>
    <property type="match status" value="1"/>
</dbReference>
<feature type="active site" description="Charge relay system" evidence="10">
    <location>
        <position position="343"/>
    </location>
</feature>
<feature type="domain" description="Tripeptidyl-peptidase II galactose-binding" evidence="15">
    <location>
        <begin position="744"/>
        <end position="828"/>
    </location>
</feature>
<keyword evidence="5" id="KW-0031">Aminopeptidase</keyword>
<evidence type="ECO:0000256" key="3">
    <source>
        <dbReference type="ARBA" id="ARBA00012462"/>
    </source>
</evidence>
<dbReference type="GO" id="GO:0006508">
    <property type="term" value="P:proteolysis"/>
    <property type="evidence" value="ECO:0007669"/>
    <property type="project" value="UniProtKB-KW"/>
</dbReference>
<protein>
    <recommendedName>
        <fullName evidence="4">Tripeptidyl-peptidase 2</fullName>
        <ecNumber evidence="3">3.4.14.10</ecNumber>
    </recommendedName>
    <alternativeName>
        <fullName evidence="9">Tripeptidyl-peptidase II</fullName>
    </alternativeName>
</protein>
<reference evidence="16" key="1">
    <citation type="submission" date="2021-03" db="EMBL/GenBank/DDBJ databases">
        <authorList>
            <consortium name="Genoscope - CEA"/>
            <person name="William W."/>
        </authorList>
    </citation>
    <scope>NUCLEOTIDE SEQUENCE</scope>
    <source>
        <strain evidence="16">Doubled-haploid Pahang</strain>
    </source>
</reference>
<keyword evidence="8 10" id="KW-0720">Serine protease</keyword>
<keyword evidence="6 10" id="KW-0645">Protease</keyword>
<dbReference type="InterPro" id="IPR034051">
    <property type="entry name" value="TPP_II_domain"/>
</dbReference>
<dbReference type="PANTHER" id="PTHR43806:SF14">
    <property type="entry name" value="TRIPEPTIDYL-PEPTIDASE 2"/>
    <property type="match status" value="1"/>
</dbReference>
<dbReference type="InterPro" id="IPR046939">
    <property type="entry name" value="TPPII_C_sf"/>
</dbReference>
<dbReference type="InterPro" id="IPR048384">
    <property type="entry name" value="TPPII_GBD"/>
</dbReference>
<evidence type="ECO:0000256" key="7">
    <source>
        <dbReference type="ARBA" id="ARBA00022801"/>
    </source>
</evidence>
<dbReference type="InterPro" id="IPR023828">
    <property type="entry name" value="Peptidase_S8_Ser-AS"/>
</dbReference>
<feature type="domain" description="Peptidase S8/S53" evidence="12">
    <location>
        <begin position="107"/>
        <end position="573"/>
    </location>
</feature>
<dbReference type="PROSITE" id="PS00137">
    <property type="entry name" value="SUBTILASE_HIS"/>
    <property type="match status" value="1"/>
</dbReference>
<dbReference type="InterPro" id="IPR015500">
    <property type="entry name" value="Peptidase_S8_subtilisin-rel"/>
</dbReference>
<feature type="active site" description="Charge relay system" evidence="10">
    <location>
        <position position="116"/>
    </location>
</feature>
<evidence type="ECO:0000256" key="10">
    <source>
        <dbReference type="PROSITE-ProRule" id="PRU01240"/>
    </source>
</evidence>
<dbReference type="InterPro" id="IPR036852">
    <property type="entry name" value="Peptidase_S8/S53_dom_sf"/>
</dbReference>
<dbReference type="EMBL" id="HG996475">
    <property type="protein sequence ID" value="CAG1863468.1"/>
    <property type="molecule type" value="Genomic_DNA"/>
</dbReference>
<dbReference type="InterPro" id="IPR022398">
    <property type="entry name" value="Peptidase_S8_His-AS"/>
</dbReference>
<dbReference type="InterPro" id="IPR046940">
    <property type="entry name" value="TPPII_Ig-like_sf"/>
</dbReference>
<evidence type="ECO:0000259" key="12">
    <source>
        <dbReference type="Pfam" id="PF00082"/>
    </source>
</evidence>
<dbReference type="SUPFAM" id="SSF52743">
    <property type="entry name" value="Subtilisin-like"/>
    <property type="match status" value="1"/>
</dbReference>
<dbReference type="PROSITE" id="PS00138">
    <property type="entry name" value="SUBTILASE_SER"/>
    <property type="match status" value="1"/>
</dbReference>
<evidence type="ECO:0000259" key="14">
    <source>
        <dbReference type="Pfam" id="PF21223"/>
    </source>
</evidence>
<dbReference type="EC" id="3.4.14.10" evidence="3"/>
<dbReference type="Gene3D" id="2.60.40.3170">
    <property type="match status" value="1"/>
</dbReference>
<feature type="domain" description="Tripeptidyl-peptidase II first Ig-like" evidence="14">
    <location>
        <begin position="618"/>
        <end position="725"/>
    </location>
</feature>
<dbReference type="InterPro" id="IPR050131">
    <property type="entry name" value="Peptidase_S8_subtilisin-like"/>
</dbReference>
<evidence type="ECO:0000256" key="4">
    <source>
        <dbReference type="ARBA" id="ARBA00020244"/>
    </source>
</evidence>
<evidence type="ECO:0000259" key="13">
    <source>
        <dbReference type="Pfam" id="PF12580"/>
    </source>
</evidence>
<evidence type="ECO:0000256" key="8">
    <source>
        <dbReference type="ARBA" id="ARBA00022825"/>
    </source>
</evidence>
<dbReference type="InterPro" id="IPR000209">
    <property type="entry name" value="Peptidase_S8/S53_dom"/>
</dbReference>
<dbReference type="Gene3D" id="1.25.40.710">
    <property type="match status" value="1"/>
</dbReference>
<comment type="catalytic activity">
    <reaction evidence="1">
        <text>Release of an N-terminal tripeptide from a polypeptide.</text>
        <dbReference type="EC" id="3.4.14.10"/>
    </reaction>
</comment>
<evidence type="ECO:0000256" key="6">
    <source>
        <dbReference type="ARBA" id="ARBA00022670"/>
    </source>
</evidence>
<dbReference type="InterPro" id="IPR022229">
    <property type="entry name" value="TPPII_Ig-like-2"/>
</dbReference>
<dbReference type="PRINTS" id="PR00723">
    <property type="entry name" value="SUBTILISIN"/>
</dbReference>
<dbReference type="Gene3D" id="3.40.50.200">
    <property type="entry name" value="Peptidase S8/S53 domain"/>
    <property type="match status" value="2"/>
</dbReference>
<dbReference type="GO" id="GO:0008240">
    <property type="term" value="F:tripeptidyl-peptidase activity"/>
    <property type="evidence" value="ECO:0007669"/>
    <property type="project" value="UniProtKB-EC"/>
</dbReference>
<dbReference type="GO" id="GO:0004252">
    <property type="term" value="F:serine-type endopeptidase activity"/>
    <property type="evidence" value="ECO:0007669"/>
    <property type="project" value="UniProtKB-UniRule"/>
</dbReference>
<feature type="domain" description="Tripeptidyl peptidase II second Ig-like" evidence="13">
    <location>
        <begin position="870"/>
        <end position="984"/>
    </location>
</feature>
<dbReference type="GO" id="GO:0004177">
    <property type="term" value="F:aminopeptidase activity"/>
    <property type="evidence" value="ECO:0007669"/>
    <property type="project" value="UniProtKB-KW"/>
</dbReference>
<gene>
    <name evidence="16" type="ORF">GSMUA_21600.1</name>
</gene>
<feature type="active site" description="Charge relay system" evidence="10">
    <location>
        <position position="530"/>
    </location>
</feature>
<sequence length="1488" mass="164773">MMRTVAAYNALSAADARSLILPFPPPLPHFSPPPLSPVSPRFGRGKLRRGGVIIRAMTPTPPPTESKKSDACGSSFKLTESTFLASLMPKKEIGADRFLEAHPNYDGRGVLIAIFDSGVDPAAAGLQVTSDGKPKIIDILDCTGSGDVDTSKLVKADADGSIVGASGTRLVVNPSWKNPSQEWHVGYKLLYELFTSTLTSRLKKERKKKWDQKNQEAISEALRQLNEFDKKYDKLEDLKLKKAREDLQNRLDFLKKQAESYDDRGPVIDIVVWNDGDVWRVAVDTQSLEDSSDTGKLADFVPLTNYRNERKFGIFSKLDACSFVTNVYDDGNLVSIVTDCSPHGTHVAGIATAYHPEEPLLNGVAPGAQLISCKIGDARLGSMETGTGLTRALIAAVEHKCDLINMSYGEPTLLPDYGRFVDLVNEVVVDKHRLIFISSAGNSGPALTTVGAPGGTSSSIIGVGAYVSPAMAAGAHCVVDPPVDGLEYTWSSRGPTADGDLGVCISAPGGAVAPVPTWTLQRRMLMNGTSMASPSACGGVALLVSAMKAESINVSPYVVRRALENTTASIGDAAEEKLTTGQGLMQIDKAYEYAKMSKDLPSVSYKITVNHAGKSTPTFRGIYLRGPNACEQASEWTVQVEPKFHEDASNLEELVPFEECIELHSSEESVIRAPEYLMLTHNGRSFNIVVDPVNVSNGLHYYEVYGIDCKAPWRGPLFRVPITVIKPLASMGKPPIISWSNVSFRPGHIERRFIDVPFGATWVKATLQTSGFDTARRFFIDTVQICPLKRPMKWEAVVTFSSPSVKSFTFPVKGGLTMELAIAQFWSSGIGSHEATHVDFEIAFHGININQEALVLDGSEAPSRIVARSLLASEKLVPAAALNKLKIPYRPVDSNLRSLRTNRDKLPSGKQIMALTLIYKFKLEEGGEIKPCIPLLNNRIYDNKFESQFYTISDSNKRVYASGDVYPHYVKLPKGEFTLRLYISSTLKVGEGFELVCRDRWVTTIVMSLSILVHVIEAYQIGELVIWSILYLCAICLYVNTHSSNQEDEVKRKRTSCRRSGEEEVKRMMMKMRKEKGNNRRGRRVVRPERLASLPSGALQRGDAWRSPEPRRWAFRASAWVKPCDRTSVLGLDCIQLSFFSEPDGPIMGNGTFKSSVLVPGEAEAFYISPPLREKLPKNSLPGAVLLGSISYGTISLKNKKDSQNHQQPPVSYHISYLVPPSKIDEEKAKETIGSKKSASERLDEELRDAKIRFLSELKRDSDEERSAWNELAASLKMEYPSYTPLLAKILECIVSGSPDQDKISHNQRIIDAANEVIESIDQEELLKYLSIKSDPEDEEAEKIKKKMEVTRDQLAEALYQKGLALADAEFSEVDQPVVTSVAVSGTDFDVPSDEPDIFEETLKELKKWVDIKSTKYCMLLVVRERRCGRLGTALKVLTNMIEGEAEPPKKKLYDLKIQLLDQIGWTHVAVYERQWMHVRFPTSFPLF</sequence>
<keyword evidence="11" id="KW-0175">Coiled coil</keyword>
<dbReference type="FunFam" id="2.60.40.3170:FF:000002">
    <property type="entry name" value="Tripeptidyl-peptidase 2"/>
    <property type="match status" value="1"/>
</dbReference>
<comment type="similarity">
    <text evidence="2 10">Belongs to the peptidase S8 family.</text>
</comment>
<accession>A0A8D7BC24</accession>
<evidence type="ECO:0000256" key="9">
    <source>
        <dbReference type="ARBA" id="ARBA00075739"/>
    </source>
</evidence>
<proteinExistence type="inferred from homology"/>
<dbReference type="FunFam" id="3.40.50.200:FF:000013">
    <property type="entry name" value="Tripeptidyl-peptidase 2 homolog"/>
    <property type="match status" value="1"/>
</dbReference>
<evidence type="ECO:0000259" key="15">
    <source>
        <dbReference type="Pfam" id="PF21316"/>
    </source>
</evidence>
<name>A0A8D7BC24_MUSAM</name>
<evidence type="ECO:0000313" key="16">
    <source>
        <dbReference type="EMBL" id="CAG1863468.1"/>
    </source>
</evidence>
<keyword evidence="7 10" id="KW-0378">Hydrolase</keyword>
<evidence type="ECO:0000256" key="5">
    <source>
        <dbReference type="ARBA" id="ARBA00022438"/>
    </source>
</evidence>
<dbReference type="InterPro" id="IPR048383">
    <property type="entry name" value="TPPII_Ig-like-1"/>
</dbReference>
<dbReference type="Pfam" id="PF12580">
    <property type="entry name" value="TPPII"/>
    <property type="match status" value="1"/>
</dbReference>